<protein>
    <submittedName>
        <fullName evidence="2">Uncharacterized protein</fullName>
    </submittedName>
</protein>
<reference evidence="3" key="1">
    <citation type="journal article" date="2017" name="Nat. Ecol. Evol.">
        <title>Genome expansion and lineage-specific genetic innovations in the forest pathogenic fungi Armillaria.</title>
        <authorList>
            <person name="Sipos G."/>
            <person name="Prasanna A.N."/>
            <person name="Walter M.C."/>
            <person name="O'Connor E."/>
            <person name="Balint B."/>
            <person name="Krizsan K."/>
            <person name="Kiss B."/>
            <person name="Hess J."/>
            <person name="Varga T."/>
            <person name="Slot J."/>
            <person name="Riley R."/>
            <person name="Boka B."/>
            <person name="Rigling D."/>
            <person name="Barry K."/>
            <person name="Lee J."/>
            <person name="Mihaltcheva S."/>
            <person name="LaButti K."/>
            <person name="Lipzen A."/>
            <person name="Waldron R."/>
            <person name="Moloney N.M."/>
            <person name="Sperisen C."/>
            <person name="Kredics L."/>
            <person name="Vagvoelgyi C."/>
            <person name="Patrignani A."/>
            <person name="Fitzpatrick D."/>
            <person name="Nagy I."/>
            <person name="Doyle S."/>
            <person name="Anderson J.B."/>
            <person name="Grigoriev I.V."/>
            <person name="Gueldener U."/>
            <person name="Muensterkoetter M."/>
            <person name="Nagy L.G."/>
        </authorList>
    </citation>
    <scope>NUCLEOTIDE SEQUENCE [LARGE SCALE GENOMIC DNA]</scope>
    <source>
        <strain evidence="3">28-4</strain>
    </source>
</reference>
<evidence type="ECO:0000313" key="2">
    <source>
        <dbReference type="EMBL" id="PBK75056.1"/>
    </source>
</evidence>
<keyword evidence="3" id="KW-1185">Reference proteome</keyword>
<organism evidence="2 3">
    <name type="scientific">Armillaria solidipes</name>
    <dbReference type="NCBI Taxonomy" id="1076256"/>
    <lineage>
        <taxon>Eukaryota</taxon>
        <taxon>Fungi</taxon>
        <taxon>Dikarya</taxon>
        <taxon>Basidiomycota</taxon>
        <taxon>Agaricomycotina</taxon>
        <taxon>Agaricomycetes</taxon>
        <taxon>Agaricomycetidae</taxon>
        <taxon>Agaricales</taxon>
        <taxon>Marasmiineae</taxon>
        <taxon>Physalacriaceae</taxon>
        <taxon>Armillaria</taxon>
    </lineage>
</organism>
<accession>A0A2H3CID2</accession>
<feature type="region of interest" description="Disordered" evidence="1">
    <location>
        <begin position="1"/>
        <end position="33"/>
    </location>
</feature>
<dbReference type="AlphaFoldDB" id="A0A2H3CID2"/>
<feature type="compositionally biased region" description="Basic residues" evidence="1">
    <location>
        <begin position="1"/>
        <end position="13"/>
    </location>
</feature>
<name>A0A2H3CID2_9AGAR</name>
<sequence>MSSKKKHSNRKQPTRPSHPPDNSSKSHTPAGKDMRVVGVLVDDTSSVFMNANTNTRLKDIIEQTEERLTMTLQNSFHFEKTPKIIFCQIGPAISTSRETDVGNNLLYRVADISLPVPTAYATFTPAVNAAIANKLKKDRADATMYRLQESTQTGGADMQEMLLKFEALQKSVQQQISACAAEGRKEVAAAVAYGERRVAEEVAAARVELKEVKDELASNSVFGRNADYPRLSKKYN</sequence>
<proteinExistence type="predicted"/>
<evidence type="ECO:0000256" key="1">
    <source>
        <dbReference type="SAM" id="MobiDB-lite"/>
    </source>
</evidence>
<dbReference type="EMBL" id="KZ293418">
    <property type="protein sequence ID" value="PBK75056.1"/>
    <property type="molecule type" value="Genomic_DNA"/>
</dbReference>
<evidence type="ECO:0000313" key="3">
    <source>
        <dbReference type="Proteomes" id="UP000218334"/>
    </source>
</evidence>
<gene>
    <name evidence="2" type="ORF">ARMSODRAFT_1080706</name>
</gene>
<dbReference type="Proteomes" id="UP000218334">
    <property type="component" value="Unassembled WGS sequence"/>
</dbReference>